<dbReference type="Gene3D" id="1.50.10.10">
    <property type="match status" value="1"/>
</dbReference>
<dbReference type="GO" id="GO:0005975">
    <property type="term" value="P:carbohydrate metabolic process"/>
    <property type="evidence" value="ECO:0007669"/>
    <property type="project" value="InterPro"/>
</dbReference>
<dbReference type="AlphaFoldDB" id="A0A840EG21"/>
<dbReference type="Proteomes" id="UP000576209">
    <property type="component" value="Unassembled WGS sequence"/>
</dbReference>
<accession>A0A840EG21</accession>
<evidence type="ECO:0000256" key="1">
    <source>
        <dbReference type="SAM" id="SignalP"/>
    </source>
</evidence>
<keyword evidence="1" id="KW-0732">Signal</keyword>
<organism evidence="2 3">
    <name type="scientific">Neolewinella aquimaris</name>
    <dbReference type="NCBI Taxonomy" id="1835722"/>
    <lineage>
        <taxon>Bacteria</taxon>
        <taxon>Pseudomonadati</taxon>
        <taxon>Bacteroidota</taxon>
        <taxon>Saprospiria</taxon>
        <taxon>Saprospirales</taxon>
        <taxon>Lewinellaceae</taxon>
        <taxon>Neolewinella</taxon>
    </lineage>
</organism>
<dbReference type="InterPro" id="IPR008928">
    <property type="entry name" value="6-hairpin_glycosidase_sf"/>
</dbReference>
<dbReference type="InterPro" id="IPR012341">
    <property type="entry name" value="6hp_glycosidase-like_sf"/>
</dbReference>
<gene>
    <name evidence="2" type="ORF">GGR28_003394</name>
</gene>
<protein>
    <recommendedName>
        <fullName evidence="4">Glycoside hydrolase family 65</fullName>
    </recommendedName>
</protein>
<dbReference type="RefSeq" id="WP_183496984.1">
    <property type="nucleotide sequence ID" value="NZ_JACIFF010000009.1"/>
</dbReference>
<feature type="chain" id="PRO_5032621325" description="Glycoside hydrolase family 65" evidence="1">
    <location>
        <begin position="24"/>
        <end position="704"/>
    </location>
</feature>
<reference evidence="2 3" key="1">
    <citation type="submission" date="2020-08" db="EMBL/GenBank/DDBJ databases">
        <title>Genomic Encyclopedia of Type Strains, Phase IV (KMG-IV): sequencing the most valuable type-strain genomes for metagenomic binning, comparative biology and taxonomic classification.</title>
        <authorList>
            <person name="Goeker M."/>
        </authorList>
    </citation>
    <scope>NUCLEOTIDE SEQUENCE [LARGE SCALE GENOMIC DNA]</scope>
    <source>
        <strain evidence="2 3">DSM 105137</strain>
    </source>
</reference>
<proteinExistence type="predicted"/>
<evidence type="ECO:0000313" key="2">
    <source>
        <dbReference type="EMBL" id="MBB4080759.1"/>
    </source>
</evidence>
<name>A0A840EG21_9BACT</name>
<evidence type="ECO:0008006" key="4">
    <source>
        <dbReference type="Google" id="ProtNLM"/>
    </source>
</evidence>
<evidence type="ECO:0000313" key="3">
    <source>
        <dbReference type="Proteomes" id="UP000576209"/>
    </source>
</evidence>
<dbReference type="EMBL" id="JACIFF010000009">
    <property type="protein sequence ID" value="MBB4080759.1"/>
    <property type="molecule type" value="Genomic_DNA"/>
</dbReference>
<sequence length="704" mass="79333">MQTGSFTLLFLTVVLFGSHPLAAQSIDRQPIVDRHRVVLNSLDTMSALTVGNGRFAVTVDATGLQTFPEHYQHGIPLGTLSEWGWHSFPADSAYTIDQTLRYTRSHGRQVPYAVQWPSGTPQGAAADYLRQNPHRLHLGQLGWDLRKRDGSPITVSDITDIRQELDMWNGAIVSSFAVEGTQVEVRTAAEQTTDALVVSVTSPLIAAGRLSLTINYPYPTGAWLDEAADYAANEQDRLAARRVSNDWWEVIRRVDTTTYYTDLTSDRPLTRIDSLPHGYRWRPGGGGGDDWFFRVAFAPSRIDTAPAVPPKSFEEIAGAYHAFWNDHGIIDFGAVTDPRALELERRMVLSRYLTHVNTSGSMPPQETGLTYNSWYGKPHLEMAWWHGVHFALWGEPEVLARHLDWYFTALPGARAIAERQGFAGVRWQKMTDPDGGETASSIGSYLLWQQPHPIYFAELLYRLNPHDSLLRKYAPLIEATAEFMADFAYYDSTRQERVLGPGIIAAQERFGADTTVNTTFELAYWRWGLETAQQWRERLGQERQPDWDRVLTQLAPLPERNGIYLAAETSPDSYTNARYLTDHPSVLAAYGLLPATEGLDTATMRRTLDTIWRVWHWEDTWGWDFPMTALTATRLGQAERAVAALLMDVPKNVYLKNGHNYQRDNLRLYLPGNGGFLTALSQMAVLDGFPAGWAVRWEGLEGMP</sequence>
<keyword evidence="3" id="KW-1185">Reference proteome</keyword>
<feature type="signal peptide" evidence="1">
    <location>
        <begin position="1"/>
        <end position="23"/>
    </location>
</feature>
<comment type="caution">
    <text evidence="2">The sequence shown here is derived from an EMBL/GenBank/DDBJ whole genome shotgun (WGS) entry which is preliminary data.</text>
</comment>
<dbReference type="SUPFAM" id="SSF48208">
    <property type="entry name" value="Six-hairpin glycosidases"/>
    <property type="match status" value="1"/>
</dbReference>